<dbReference type="InterPro" id="IPR035979">
    <property type="entry name" value="RBD_domain_sf"/>
</dbReference>
<organism evidence="5 6">
    <name type="scientific">Puccinia striiformis f. sp. tritici PST-78</name>
    <dbReference type="NCBI Taxonomy" id="1165861"/>
    <lineage>
        <taxon>Eukaryota</taxon>
        <taxon>Fungi</taxon>
        <taxon>Dikarya</taxon>
        <taxon>Basidiomycota</taxon>
        <taxon>Pucciniomycotina</taxon>
        <taxon>Pucciniomycetes</taxon>
        <taxon>Pucciniales</taxon>
        <taxon>Pucciniaceae</taxon>
        <taxon>Puccinia</taxon>
    </lineage>
</organism>
<keyword evidence="6" id="KW-1185">Reference proteome</keyword>
<dbReference type="Gene3D" id="3.30.70.330">
    <property type="match status" value="1"/>
</dbReference>
<evidence type="ECO:0000256" key="1">
    <source>
        <dbReference type="ARBA" id="ARBA00022884"/>
    </source>
</evidence>
<dbReference type="GO" id="GO:0005634">
    <property type="term" value="C:nucleus"/>
    <property type="evidence" value="ECO:0007669"/>
    <property type="project" value="TreeGrafter"/>
</dbReference>
<dbReference type="InterPro" id="IPR000504">
    <property type="entry name" value="RRM_dom"/>
</dbReference>
<comment type="caution">
    <text evidence="5">The sequence shown here is derived from an EMBL/GenBank/DDBJ whole genome shotgun (WGS) entry which is preliminary data.</text>
</comment>
<evidence type="ECO:0000256" key="2">
    <source>
        <dbReference type="PROSITE-ProRule" id="PRU00176"/>
    </source>
</evidence>
<evidence type="ECO:0000313" key="5">
    <source>
        <dbReference type="EMBL" id="KNE93096.1"/>
    </source>
</evidence>
<sequence>MSLLPDRHRQSLFPSRSIHQRIPSDSNHHRLTQSLRSKPYDKPLFAPTRSVPDNRWRHDLFEDDSNLYSPQVRYQLAPTDRIRFGNGGPSPSLRPFGNSTSTPPTAPASNLPAVPSLPSSSSTIKKNLSSPVVAPSTTTTITAKRPPFFSTKPHQPIPIATNSNNQNTGISLLNRIQSCSGDARPKVTPTIDTPHPPQEIKIHQQSQIQNQNLNPNPAKNHQALFDQAMAKYLNGPVILEVANLADGTSADDVKTAFADFGDIQECSTEEGARQLNQPTLKAKMIFTHKSEAEKAVDALNGALADGLTLAVKIIGRPTKKPERADFMSQPTPEIKRSTTTTTISSKPSITSHPTATMKVDNGGQDIDVDMADVEEVPIIPTGRLRSEVVAQCDPRASIQIEPKPAPIYEIEQVDRRRGFLPKKPSAPTPMMMSMMMIPPNMLSRVQPSSNPHHHHHHNFSSKSPVYSTHHSRPNSFFNSHPRHHNHFNHSHSSHHLNSSSHFNRPPTAPAGIVNPQQNHQLPSKSLLARIKP</sequence>
<evidence type="ECO:0000313" key="6">
    <source>
        <dbReference type="Proteomes" id="UP000054564"/>
    </source>
</evidence>
<feature type="region of interest" description="Disordered" evidence="3">
    <location>
        <begin position="444"/>
        <end position="532"/>
    </location>
</feature>
<evidence type="ECO:0000256" key="3">
    <source>
        <dbReference type="SAM" id="MobiDB-lite"/>
    </source>
</evidence>
<dbReference type="SUPFAM" id="SSF54928">
    <property type="entry name" value="RNA-binding domain, RBD"/>
    <property type="match status" value="1"/>
</dbReference>
<feature type="domain" description="RRM" evidence="4">
    <location>
        <begin position="237"/>
        <end position="316"/>
    </location>
</feature>
<feature type="compositionally biased region" description="Polar residues" evidence="3">
    <location>
        <begin position="514"/>
        <end position="523"/>
    </location>
</feature>
<protein>
    <recommendedName>
        <fullName evidence="4">RRM domain-containing protein</fullName>
    </recommendedName>
</protein>
<dbReference type="Proteomes" id="UP000054564">
    <property type="component" value="Unassembled WGS sequence"/>
</dbReference>
<dbReference type="GO" id="GO:0003729">
    <property type="term" value="F:mRNA binding"/>
    <property type="evidence" value="ECO:0007669"/>
    <property type="project" value="TreeGrafter"/>
</dbReference>
<dbReference type="EMBL" id="AJIL01000145">
    <property type="protein sequence ID" value="KNE93096.1"/>
    <property type="molecule type" value="Genomic_DNA"/>
</dbReference>
<dbReference type="STRING" id="1165861.A0A0L0V1N2"/>
<keyword evidence="1 2" id="KW-0694">RNA-binding</keyword>
<dbReference type="CDD" id="cd00590">
    <property type="entry name" value="RRM_SF"/>
    <property type="match status" value="1"/>
</dbReference>
<dbReference type="PANTHER" id="PTHR19965:SF35">
    <property type="entry name" value="RNA ANNEALING PROTEIN YRA1"/>
    <property type="match status" value="1"/>
</dbReference>
<accession>A0A0L0V1N2</accession>
<dbReference type="InterPro" id="IPR051229">
    <property type="entry name" value="ALYREF_mRNA_export"/>
</dbReference>
<feature type="compositionally biased region" description="Basic residues" evidence="3">
    <location>
        <begin position="480"/>
        <end position="494"/>
    </location>
</feature>
<name>A0A0L0V1N2_9BASI</name>
<dbReference type="AlphaFoldDB" id="A0A0L0V1N2"/>
<feature type="region of interest" description="Disordered" evidence="3">
    <location>
        <begin position="78"/>
        <end position="165"/>
    </location>
</feature>
<dbReference type="PROSITE" id="PS50102">
    <property type="entry name" value="RRM"/>
    <property type="match status" value="1"/>
</dbReference>
<feature type="region of interest" description="Disordered" evidence="3">
    <location>
        <begin position="1"/>
        <end position="55"/>
    </location>
</feature>
<dbReference type="InterPro" id="IPR012677">
    <property type="entry name" value="Nucleotide-bd_a/b_plait_sf"/>
</dbReference>
<feature type="compositionally biased region" description="Low complexity" evidence="3">
    <location>
        <begin position="107"/>
        <end position="143"/>
    </location>
</feature>
<dbReference type="OrthoDB" id="6159137at2759"/>
<reference evidence="6" key="1">
    <citation type="submission" date="2014-03" db="EMBL/GenBank/DDBJ databases">
        <title>The Genome Sequence of Puccinia striiformis f. sp. tritici PST-78.</title>
        <authorList>
            <consortium name="The Broad Institute Genome Sequencing Platform"/>
            <person name="Cuomo C."/>
            <person name="Hulbert S."/>
            <person name="Chen X."/>
            <person name="Walker B."/>
            <person name="Young S.K."/>
            <person name="Zeng Q."/>
            <person name="Gargeya S."/>
            <person name="Fitzgerald M."/>
            <person name="Haas B."/>
            <person name="Abouelleil A."/>
            <person name="Alvarado L."/>
            <person name="Arachchi H.M."/>
            <person name="Berlin A.M."/>
            <person name="Chapman S.B."/>
            <person name="Goldberg J."/>
            <person name="Griggs A."/>
            <person name="Gujja S."/>
            <person name="Hansen M."/>
            <person name="Howarth C."/>
            <person name="Imamovic A."/>
            <person name="Larimer J."/>
            <person name="McCowan C."/>
            <person name="Montmayeur A."/>
            <person name="Murphy C."/>
            <person name="Neiman D."/>
            <person name="Pearson M."/>
            <person name="Priest M."/>
            <person name="Roberts A."/>
            <person name="Saif S."/>
            <person name="Shea T."/>
            <person name="Sisk P."/>
            <person name="Sykes S."/>
            <person name="Wortman J."/>
            <person name="Nusbaum C."/>
            <person name="Birren B."/>
        </authorList>
    </citation>
    <scope>NUCLEOTIDE SEQUENCE [LARGE SCALE GENOMIC DNA]</scope>
    <source>
        <strain evidence="6">race PST-78</strain>
    </source>
</reference>
<evidence type="ECO:0000259" key="4">
    <source>
        <dbReference type="PROSITE" id="PS50102"/>
    </source>
</evidence>
<proteinExistence type="predicted"/>
<gene>
    <name evidence="5" type="ORF">PSTG_13485</name>
</gene>
<dbReference type="Pfam" id="PF00076">
    <property type="entry name" value="RRM_1"/>
    <property type="match status" value="1"/>
</dbReference>
<dbReference type="PANTHER" id="PTHR19965">
    <property type="entry name" value="RNA AND EXPORT FACTOR BINDING PROTEIN"/>
    <property type="match status" value="1"/>
</dbReference>